<keyword evidence="7" id="KW-0175">Coiled coil</keyword>
<comment type="function">
    <text evidence="6">A probable RNA chaperone. Forms a complex with KhpA which binds to cellular RNA and controls its expression. Plays a role in peptidoglycan (PG) homeostasis and cell length regulation.</text>
</comment>
<dbReference type="GO" id="GO:0008360">
    <property type="term" value="P:regulation of cell shape"/>
    <property type="evidence" value="ECO:0007669"/>
    <property type="project" value="UniProtKB-KW"/>
</dbReference>
<organism evidence="9 10">
    <name type="scientific">Sedimentibacter saalensis</name>
    <dbReference type="NCBI Taxonomy" id="130788"/>
    <lineage>
        <taxon>Bacteria</taxon>
        <taxon>Bacillati</taxon>
        <taxon>Bacillota</taxon>
        <taxon>Tissierellia</taxon>
        <taxon>Sedimentibacter</taxon>
    </lineage>
</organism>
<dbReference type="OrthoDB" id="9794483at2"/>
<dbReference type="GO" id="GO:0003723">
    <property type="term" value="F:RNA binding"/>
    <property type="evidence" value="ECO:0007669"/>
    <property type="project" value="UniProtKB-UniRule"/>
</dbReference>
<sequence>MKNVTIERSTVEEAIAAALEELHAEKEEVQIEVINEPSKGFFGLIGSKDAKVKVTVTNGPEERTKKFFDVLLKKMEIEADYQVDFSDNVLKVDIVKIGEDDKGIIIGKRGKNLDEIQFLLNLIVNKGRENYVRVIFNVEDYRAKREETLKKLAAKMADKCRYYKHKVRLEPMNPYERRIIHSTLQDEKDIITYSEGDEPFRKVVIDLK</sequence>
<evidence type="ECO:0000256" key="2">
    <source>
        <dbReference type="ARBA" id="ARBA00022884"/>
    </source>
</evidence>
<dbReference type="GO" id="GO:0071555">
    <property type="term" value="P:cell wall organization"/>
    <property type="evidence" value="ECO:0007669"/>
    <property type="project" value="UniProtKB-KW"/>
</dbReference>
<evidence type="ECO:0000256" key="5">
    <source>
        <dbReference type="ARBA" id="ARBA00023316"/>
    </source>
</evidence>
<feature type="domain" description="R3H" evidence="8">
    <location>
        <begin position="143"/>
        <end position="208"/>
    </location>
</feature>
<evidence type="ECO:0000256" key="3">
    <source>
        <dbReference type="ARBA" id="ARBA00022960"/>
    </source>
</evidence>
<dbReference type="PANTHER" id="PTHR35800">
    <property type="entry name" value="PROTEIN JAG"/>
    <property type="match status" value="1"/>
</dbReference>
<feature type="region of interest" description="Jag_N domain" evidence="6">
    <location>
        <begin position="5"/>
        <end position="55"/>
    </location>
</feature>
<dbReference type="InterPro" id="IPR001374">
    <property type="entry name" value="R3H_dom"/>
</dbReference>
<name>A0A562JM11_9FIRM</name>
<dbReference type="PANTHER" id="PTHR35800:SF1">
    <property type="entry name" value="RNA-BINDING PROTEIN KHPB"/>
    <property type="match status" value="1"/>
</dbReference>
<comment type="domain">
    <text evidence="6">Has an N-terminal Jag-N domain and 2 RNA-binding domains (KH and R3H).</text>
</comment>
<dbReference type="AlphaFoldDB" id="A0A562JM11"/>
<evidence type="ECO:0000259" key="8">
    <source>
        <dbReference type="PROSITE" id="PS51061"/>
    </source>
</evidence>
<comment type="subcellular location">
    <subcellularLocation>
        <location evidence="6">Cytoplasm</location>
    </subcellularLocation>
</comment>
<dbReference type="Proteomes" id="UP000315343">
    <property type="component" value="Unassembled WGS sequence"/>
</dbReference>
<dbReference type="SMART" id="SM01245">
    <property type="entry name" value="Jag_N"/>
    <property type="match status" value="1"/>
</dbReference>
<dbReference type="GO" id="GO:0005737">
    <property type="term" value="C:cytoplasm"/>
    <property type="evidence" value="ECO:0007669"/>
    <property type="project" value="UniProtKB-SubCell"/>
</dbReference>
<dbReference type="GO" id="GO:0009252">
    <property type="term" value="P:peptidoglycan biosynthetic process"/>
    <property type="evidence" value="ECO:0007669"/>
    <property type="project" value="UniProtKB-UniRule"/>
</dbReference>
<gene>
    <name evidence="6" type="primary">khpB</name>
    <name evidence="6" type="synonym">eloR</name>
    <name evidence="9" type="ORF">LY60_00566</name>
</gene>
<dbReference type="RefSeq" id="WP_019228793.1">
    <property type="nucleotide sequence ID" value="NZ_DAMBUX010000006.1"/>
</dbReference>
<dbReference type="SMART" id="SM00393">
    <property type="entry name" value="R3H"/>
    <property type="match status" value="1"/>
</dbReference>
<dbReference type="Gene3D" id="3.30.1370.50">
    <property type="entry name" value="R3H-like domain"/>
    <property type="match status" value="1"/>
</dbReference>
<keyword evidence="2 6" id="KW-0694">RNA-binding</keyword>
<accession>A0A562JM11</accession>
<dbReference type="NCBIfam" id="NF041568">
    <property type="entry name" value="Jag_EloR"/>
    <property type="match status" value="1"/>
</dbReference>
<dbReference type="Gene3D" id="3.30.30.80">
    <property type="entry name" value="probable RNA-binding protein from clostridium symbiosum atcc 14940"/>
    <property type="match status" value="1"/>
</dbReference>
<evidence type="ECO:0000256" key="7">
    <source>
        <dbReference type="SAM" id="Coils"/>
    </source>
</evidence>
<dbReference type="Gene3D" id="3.30.300.20">
    <property type="match status" value="1"/>
</dbReference>
<dbReference type="CDD" id="cd02644">
    <property type="entry name" value="R3H_jag"/>
    <property type="match status" value="1"/>
</dbReference>
<proteinExistence type="inferred from homology"/>
<dbReference type="InterPro" id="IPR036867">
    <property type="entry name" value="R3H_dom_sf"/>
</dbReference>
<comment type="similarity">
    <text evidence="6">Belongs to the KhpB RNA-binding protein family.</text>
</comment>
<keyword evidence="4 6" id="KW-0143">Chaperone</keyword>
<protein>
    <recommendedName>
        <fullName evidence="6">RNA-binding protein KhpB</fullName>
    </recommendedName>
    <alternativeName>
        <fullName evidence="6">RNA-binding protein EloR</fullName>
    </alternativeName>
</protein>
<evidence type="ECO:0000256" key="1">
    <source>
        <dbReference type="ARBA" id="ARBA00022490"/>
    </source>
</evidence>
<evidence type="ECO:0000256" key="6">
    <source>
        <dbReference type="HAMAP-Rule" id="MF_00867"/>
    </source>
</evidence>
<keyword evidence="3 6" id="KW-0133">Cell shape</keyword>
<dbReference type="PROSITE" id="PS51061">
    <property type="entry name" value="R3H"/>
    <property type="match status" value="1"/>
</dbReference>
<dbReference type="InterPro" id="IPR038008">
    <property type="entry name" value="Jag_KH"/>
</dbReference>
<dbReference type="SUPFAM" id="SSF82708">
    <property type="entry name" value="R3H domain"/>
    <property type="match status" value="1"/>
</dbReference>
<dbReference type="InterPro" id="IPR032782">
    <property type="entry name" value="KhpB_N"/>
</dbReference>
<reference evidence="9 10" key="1">
    <citation type="submission" date="2019-07" db="EMBL/GenBank/DDBJ databases">
        <title>Genomic Encyclopedia of Type Strains, Phase I: the one thousand microbial genomes (KMG-I) project.</title>
        <authorList>
            <person name="Kyrpides N."/>
        </authorList>
    </citation>
    <scope>NUCLEOTIDE SEQUENCE [LARGE SCALE GENOMIC DNA]</scope>
    <source>
        <strain evidence="9 10">DSM 13558</strain>
    </source>
</reference>
<dbReference type="CDD" id="cd02414">
    <property type="entry name" value="KH-II_Jag"/>
    <property type="match status" value="1"/>
</dbReference>
<dbReference type="Pfam" id="PF01424">
    <property type="entry name" value="R3H"/>
    <property type="match status" value="1"/>
</dbReference>
<evidence type="ECO:0000313" key="10">
    <source>
        <dbReference type="Proteomes" id="UP000315343"/>
    </source>
</evidence>
<evidence type="ECO:0000313" key="9">
    <source>
        <dbReference type="EMBL" id="TWH83944.1"/>
    </source>
</evidence>
<keyword evidence="10" id="KW-1185">Reference proteome</keyword>
<feature type="coiled-coil region" evidence="7">
    <location>
        <begin position="1"/>
        <end position="32"/>
    </location>
</feature>
<dbReference type="InterPro" id="IPR015946">
    <property type="entry name" value="KH_dom-like_a/b"/>
</dbReference>
<dbReference type="InterPro" id="IPR038247">
    <property type="entry name" value="Jag_N_dom_sf"/>
</dbReference>
<evidence type="ECO:0000256" key="4">
    <source>
        <dbReference type="ARBA" id="ARBA00023186"/>
    </source>
</evidence>
<dbReference type="HAMAP" id="MF_00867">
    <property type="entry name" value="KhpB"/>
    <property type="match status" value="1"/>
</dbReference>
<comment type="subunit">
    <text evidence="6">Forms a complex with KhpA.</text>
</comment>
<dbReference type="InterPro" id="IPR034079">
    <property type="entry name" value="R3H_KhpB"/>
</dbReference>
<dbReference type="EMBL" id="VLKH01000001">
    <property type="protein sequence ID" value="TWH83944.1"/>
    <property type="molecule type" value="Genomic_DNA"/>
</dbReference>
<comment type="caution">
    <text evidence="9">The sequence shown here is derived from an EMBL/GenBank/DDBJ whole genome shotgun (WGS) entry which is preliminary data.</text>
</comment>
<keyword evidence="1 6" id="KW-0963">Cytoplasm</keyword>
<dbReference type="Pfam" id="PF13083">
    <property type="entry name" value="KH_KhpA-B"/>
    <property type="match status" value="1"/>
</dbReference>
<dbReference type="InterPro" id="IPR039247">
    <property type="entry name" value="KhpB"/>
</dbReference>
<keyword evidence="5 6" id="KW-0961">Cell wall biogenesis/degradation</keyword>
<dbReference type="Pfam" id="PF14804">
    <property type="entry name" value="Jag_N"/>
    <property type="match status" value="1"/>
</dbReference>